<dbReference type="EMBL" id="VSSQ01007897">
    <property type="protein sequence ID" value="MPM37297.1"/>
    <property type="molecule type" value="Genomic_DNA"/>
</dbReference>
<accession>A0A644Z9H3</accession>
<dbReference type="InterPro" id="IPR044023">
    <property type="entry name" value="Ig_7"/>
</dbReference>
<name>A0A644Z9H3_9ZZZZ</name>
<feature type="domain" description="Ig-like" evidence="1">
    <location>
        <begin position="9"/>
        <end position="91"/>
    </location>
</feature>
<organism evidence="2">
    <name type="scientific">bioreactor metagenome</name>
    <dbReference type="NCBI Taxonomy" id="1076179"/>
    <lineage>
        <taxon>unclassified sequences</taxon>
        <taxon>metagenomes</taxon>
        <taxon>ecological metagenomes</taxon>
    </lineage>
</organism>
<dbReference type="AlphaFoldDB" id="A0A644Z9H3"/>
<evidence type="ECO:0000313" key="2">
    <source>
        <dbReference type="EMBL" id="MPM37297.1"/>
    </source>
</evidence>
<dbReference type="InterPro" id="IPR026341">
    <property type="entry name" value="T9SS_type_B"/>
</dbReference>
<sequence>MTVTVNPVPTDPTAAGTPSQICLGDSTTITASGSGSVDYEVYTAPTGGTYLGDASLVVYPTTTTVYYVQAVNSYGCANTGGRVPVTIIVNPLPVQPSVSASDTTICEGETVALLAGGSGSGVVYEVWSTLTGGTMLGYAPMMVSPSTTTSYYVQAVTAAGCTPPGGRVEFTFTVNPVTDAAMNPAGPFCISDAATTLTSVNSGGTWAGTGITNTSAGTFDPGTAGVGTHEITYTTTGVCPDTDTMDIVVTNLLDATISPAGPFCLSDAAVTLSAATPGGTWSGTGITNTTTGTFDPATAGIGTHEIVYTTTGSCGDADTIQITVADQMDATITSAGPFCETETGLLLTAANAGGTWSGTGILNAASGLFDPATAGPGTHQIKYIIPGSCGDADSINIVVFDSPDFTYVATDESCTGAEDGSIALTVTGGVNPITYTWNTGATTATVAGIGEGNYLVTVTDANGCERNGVIALGDPVVSCDNVDPHAIVPNAFSPNSDGENDVLFVRGEGVSQLSFIVYDRWGEKVFSTTSLDYGWDGTFRGKELDPAVFTYYLHAIFVDGSEKIEKGDITLTR</sequence>
<dbReference type="NCBIfam" id="TIGR04131">
    <property type="entry name" value="Bac_Flav_CTERM"/>
    <property type="match status" value="1"/>
</dbReference>
<dbReference type="InterPro" id="IPR025667">
    <property type="entry name" value="SprB_repeat"/>
</dbReference>
<protein>
    <recommendedName>
        <fullName evidence="1">Ig-like domain-containing protein</fullName>
    </recommendedName>
</protein>
<feature type="domain" description="Ig-like" evidence="1">
    <location>
        <begin position="93"/>
        <end position="176"/>
    </location>
</feature>
<dbReference type="Pfam" id="PF19081">
    <property type="entry name" value="Ig_7"/>
    <property type="match status" value="2"/>
</dbReference>
<proteinExistence type="predicted"/>
<comment type="caution">
    <text evidence="2">The sequence shown here is derived from an EMBL/GenBank/DDBJ whole genome shotgun (WGS) entry which is preliminary data.</text>
</comment>
<dbReference type="Pfam" id="PF13585">
    <property type="entry name" value="CHU_C"/>
    <property type="match status" value="1"/>
</dbReference>
<evidence type="ECO:0000259" key="1">
    <source>
        <dbReference type="Pfam" id="PF19081"/>
    </source>
</evidence>
<gene>
    <name evidence="2" type="ORF">SDC9_83906</name>
</gene>
<dbReference type="Pfam" id="PF13573">
    <property type="entry name" value="SprB"/>
    <property type="match status" value="1"/>
</dbReference>
<dbReference type="Gene3D" id="2.60.40.740">
    <property type="match status" value="1"/>
</dbReference>
<reference evidence="2" key="1">
    <citation type="submission" date="2019-08" db="EMBL/GenBank/DDBJ databases">
        <authorList>
            <person name="Kucharzyk K."/>
            <person name="Murdoch R.W."/>
            <person name="Higgins S."/>
            <person name="Loffler F."/>
        </authorList>
    </citation>
    <scope>NUCLEOTIDE SEQUENCE</scope>
</reference>